<sequence length="237" mass="27496">MNDDYLDFNDQDSDIGDCLTSSDDEGDLLFIVKDGKDVLRCTNEDSEVTLNTNVSNENLLYDPNIDKDNENWMKRKRTYGKQDESNLNANKVSTSDAMLSCPACLTTVCVDCQRHEVYKHQFRAMFVMNCRIDLNQYLRYENKNISKKRRKKYGPGKLIPCEQSIASFRDSVEIIYTEDKNENQSSTNKLNISDKLNEQYKREEVYNPVKCDICATEIAVYDSQEVYHFFNVIESIA</sequence>
<dbReference type="AlphaFoldDB" id="T2MC50"/>
<dbReference type="EMBL" id="HAAD01003492">
    <property type="protein sequence ID" value="CDG69724.1"/>
    <property type="molecule type" value="mRNA"/>
</dbReference>
<dbReference type="PANTHER" id="PTHR15967">
    <property type="entry name" value="E2F-ASSOCIATED PHOSPHOPROTEIN"/>
    <property type="match status" value="1"/>
</dbReference>
<proteinExistence type="evidence at transcript level"/>
<reference evidence="1" key="1">
    <citation type="journal article" date="2013" name="Genome Biol. Evol.">
        <title>Punctuated emergences of genetic and phenotypic innovations in eumetazoan, bilaterian, euteleostome, and hominidae ancestors.</title>
        <authorList>
            <person name="Wenger Y."/>
            <person name="Galliot B."/>
        </authorList>
    </citation>
    <scope>NUCLEOTIDE SEQUENCE</scope>
    <source>
        <tissue evidence="1">Whole animals</tissue>
    </source>
</reference>
<evidence type="ECO:0000313" key="1">
    <source>
        <dbReference type="EMBL" id="CDG69724.1"/>
    </source>
</evidence>
<dbReference type="PANTHER" id="PTHR15967:SF0">
    <property type="entry name" value="E2F-ASSOCIATED PHOSPHOPROTEIN"/>
    <property type="match status" value="1"/>
</dbReference>
<dbReference type="Pfam" id="PF10238">
    <property type="entry name" value="Eapp_C"/>
    <property type="match status" value="1"/>
</dbReference>
<dbReference type="OrthoDB" id="122464at2759"/>
<dbReference type="GO" id="GO:0005634">
    <property type="term" value="C:nucleus"/>
    <property type="evidence" value="ECO:0007669"/>
    <property type="project" value="TreeGrafter"/>
</dbReference>
<protein>
    <submittedName>
        <fullName evidence="1">E2F-associated phosphoprotein</fullName>
    </submittedName>
</protein>
<organism evidence="1">
    <name type="scientific">Hydra vulgaris</name>
    <name type="common">Hydra</name>
    <name type="synonym">Hydra attenuata</name>
    <dbReference type="NCBI Taxonomy" id="6087"/>
    <lineage>
        <taxon>Eukaryota</taxon>
        <taxon>Metazoa</taxon>
        <taxon>Cnidaria</taxon>
        <taxon>Hydrozoa</taxon>
        <taxon>Hydroidolina</taxon>
        <taxon>Anthoathecata</taxon>
        <taxon>Aplanulata</taxon>
        <taxon>Hydridae</taxon>
        <taxon>Hydra</taxon>
    </lineage>
</organism>
<accession>T2MC50</accession>
<dbReference type="InterPro" id="IPR019370">
    <property type="entry name" value="E2F-assoc_phosphoprotein"/>
</dbReference>
<gene>
    <name evidence="1" type="primary">EAPP</name>
</gene>
<name>T2MC50_HYDVU</name>